<dbReference type="EC" id="5.3.2.-" evidence="4"/>
<dbReference type="InterPro" id="IPR014347">
    <property type="entry name" value="Tautomerase/MIF_sf"/>
</dbReference>
<dbReference type="InterPro" id="IPR018191">
    <property type="entry name" value="4-OT"/>
</dbReference>
<keyword evidence="2 4" id="KW-0413">Isomerase</keyword>
<dbReference type="GO" id="GO:0016853">
    <property type="term" value="F:isomerase activity"/>
    <property type="evidence" value="ECO:0007669"/>
    <property type="project" value="UniProtKB-UniRule"/>
</dbReference>
<proteinExistence type="inferred from homology"/>
<dbReference type="NCBIfam" id="TIGR00013">
    <property type="entry name" value="taut"/>
    <property type="match status" value="1"/>
</dbReference>
<name>A0A444VXK8_9FLAO</name>
<evidence type="ECO:0000256" key="1">
    <source>
        <dbReference type="ARBA" id="ARBA00006723"/>
    </source>
</evidence>
<dbReference type="PANTHER" id="PTHR35530">
    <property type="entry name" value="TAUTOMERASE-RELATED"/>
    <property type="match status" value="1"/>
</dbReference>
<feature type="active site" description="Proton acceptor; via imino nitrogen" evidence="3">
    <location>
        <position position="2"/>
    </location>
</feature>
<dbReference type="AlphaFoldDB" id="A0A444VXK8"/>
<comment type="caution">
    <text evidence="6">The sequence shown here is derived from an EMBL/GenBank/DDBJ whole genome shotgun (WGS) entry which is preliminary data.</text>
</comment>
<evidence type="ECO:0000259" key="5">
    <source>
        <dbReference type="Pfam" id="PF01361"/>
    </source>
</evidence>
<gene>
    <name evidence="6" type="ORF">NU08_2579</name>
</gene>
<dbReference type="InterPro" id="IPR004370">
    <property type="entry name" value="4-OT-like_dom"/>
</dbReference>
<evidence type="ECO:0000256" key="2">
    <source>
        <dbReference type="ARBA" id="ARBA00023235"/>
    </source>
</evidence>
<sequence>MPYVKIELTREGVTREQKQQLISGITELITEVLDKDPNLTHIVIQEIELDDWGFAGEQVSVLREKGITAQRKKNF</sequence>
<accession>A0A444VXK8</accession>
<reference evidence="6 7" key="1">
    <citation type="submission" date="2014-12" db="EMBL/GenBank/DDBJ databases">
        <title>Genome sequence of Flavobacterium anhuiense RCM74.</title>
        <authorList>
            <person name="Kim J.F."/>
            <person name="Song J.Y."/>
            <person name="Kwak M.-J."/>
            <person name="Lee S.-W."/>
        </authorList>
    </citation>
    <scope>NUCLEOTIDE SEQUENCE [LARGE SCALE GENOMIC DNA]</scope>
    <source>
        <strain evidence="6 7">RCM74</strain>
    </source>
</reference>
<dbReference type="PANTHER" id="PTHR35530:SF1">
    <property type="entry name" value="2-HYDROXYMUCONATE TAUTOMERASE"/>
    <property type="match status" value="1"/>
</dbReference>
<evidence type="ECO:0000256" key="4">
    <source>
        <dbReference type="RuleBase" id="RU362032"/>
    </source>
</evidence>
<dbReference type="Gene3D" id="3.30.429.10">
    <property type="entry name" value="Macrophage Migration Inhibitory Factor"/>
    <property type="match status" value="1"/>
</dbReference>
<dbReference type="EMBL" id="JUIV01000009">
    <property type="protein sequence ID" value="RYJ38256.1"/>
    <property type="molecule type" value="Genomic_DNA"/>
</dbReference>
<dbReference type="SUPFAM" id="SSF55331">
    <property type="entry name" value="Tautomerase/MIF"/>
    <property type="match status" value="1"/>
</dbReference>
<protein>
    <recommendedName>
        <fullName evidence="4">Tautomerase</fullName>
        <ecNumber evidence="4">5.3.2.-</ecNumber>
    </recommendedName>
</protein>
<evidence type="ECO:0000313" key="7">
    <source>
        <dbReference type="Proteomes" id="UP000290433"/>
    </source>
</evidence>
<dbReference type="OrthoDB" id="9799841at2"/>
<dbReference type="RefSeq" id="WP_129747412.1">
    <property type="nucleotide sequence ID" value="NZ_JUIV01000009.1"/>
</dbReference>
<dbReference type="Pfam" id="PF01361">
    <property type="entry name" value="Tautomerase"/>
    <property type="match status" value="1"/>
</dbReference>
<organism evidence="6 7">
    <name type="scientific">Flavobacterium anhuiense</name>
    <dbReference type="NCBI Taxonomy" id="459526"/>
    <lineage>
        <taxon>Bacteria</taxon>
        <taxon>Pseudomonadati</taxon>
        <taxon>Bacteroidota</taxon>
        <taxon>Flavobacteriia</taxon>
        <taxon>Flavobacteriales</taxon>
        <taxon>Flavobacteriaceae</taxon>
        <taxon>Flavobacterium</taxon>
    </lineage>
</organism>
<evidence type="ECO:0000313" key="6">
    <source>
        <dbReference type="EMBL" id="RYJ38256.1"/>
    </source>
</evidence>
<dbReference type="Proteomes" id="UP000290433">
    <property type="component" value="Unassembled WGS sequence"/>
</dbReference>
<feature type="domain" description="4-oxalocrotonate tautomerase-like" evidence="5">
    <location>
        <begin position="2"/>
        <end position="60"/>
    </location>
</feature>
<evidence type="ECO:0000256" key="3">
    <source>
        <dbReference type="PIRSR" id="PIRSR618191-1"/>
    </source>
</evidence>
<comment type="similarity">
    <text evidence="1 4">Belongs to the 4-oxalocrotonate tautomerase family.</text>
</comment>